<proteinExistence type="predicted"/>
<dbReference type="Pfam" id="PF05305">
    <property type="entry name" value="DUF732"/>
    <property type="match status" value="1"/>
</dbReference>
<organism evidence="2 3">
    <name type="scientific">Mycobacterium shigaense</name>
    <dbReference type="NCBI Taxonomy" id="722731"/>
    <lineage>
        <taxon>Bacteria</taxon>
        <taxon>Bacillati</taxon>
        <taxon>Actinomycetota</taxon>
        <taxon>Actinomycetes</taxon>
        <taxon>Mycobacteriales</taxon>
        <taxon>Mycobacteriaceae</taxon>
        <taxon>Mycobacterium</taxon>
        <taxon>Mycobacterium simiae complex</taxon>
    </lineage>
</organism>
<feature type="domain" description="DUF732" evidence="1">
    <location>
        <begin position="33"/>
        <end position="101"/>
    </location>
</feature>
<evidence type="ECO:0000313" key="2">
    <source>
        <dbReference type="EMBL" id="BAX94859.1"/>
    </source>
</evidence>
<dbReference type="InterPro" id="IPR007969">
    <property type="entry name" value="DUF732"/>
</dbReference>
<evidence type="ECO:0000259" key="1">
    <source>
        <dbReference type="Pfam" id="PF05305"/>
    </source>
</evidence>
<gene>
    <name evidence="2" type="ORF">MSG_04749</name>
</gene>
<name>A0A1Z4EPG6_9MYCO</name>
<dbReference type="RefSeq" id="WP_162899274.1">
    <property type="nucleotide sequence ID" value="NZ_AP018164.1"/>
</dbReference>
<keyword evidence="3" id="KW-1185">Reference proteome</keyword>
<dbReference type="KEGG" id="mshg:MSG_04749"/>
<protein>
    <recommendedName>
        <fullName evidence="1">DUF732 domain-containing protein</fullName>
    </recommendedName>
</protein>
<evidence type="ECO:0000313" key="3">
    <source>
        <dbReference type="Proteomes" id="UP000217736"/>
    </source>
</evidence>
<sequence>MSRLTVISTAALALSALLLPAPAVASAAPDSTSAYLATLSQYNVPYKDPLQIVQIGTALCHDLHHDNGDPQPAVQKIQNSGYTPQQAGVIAATAVLSFCPDMNEDTKKASKS</sequence>
<accession>A0A1Z4EPG6</accession>
<dbReference type="AlphaFoldDB" id="A0A1Z4EPG6"/>
<dbReference type="Proteomes" id="UP000217736">
    <property type="component" value="Chromosome"/>
</dbReference>
<reference evidence="3" key="1">
    <citation type="submission" date="2017-06" db="EMBL/GenBank/DDBJ databases">
        <title>Complete Genome Sequence of Mycobacterium shigaense.</title>
        <authorList>
            <person name="Fukano H."/>
            <person name="Yoshida M."/>
            <person name="Kazumi Y."/>
            <person name="Ogura Y."/>
            <person name="Mitarai S."/>
            <person name="Hayashi T."/>
            <person name="Hoshino Y."/>
        </authorList>
    </citation>
    <scope>NUCLEOTIDE SEQUENCE [LARGE SCALE GENOMIC DNA]</scope>
    <source>
        <strain evidence="3">UN-152</strain>
    </source>
</reference>
<dbReference type="EMBL" id="AP018164">
    <property type="protein sequence ID" value="BAX94859.1"/>
    <property type="molecule type" value="Genomic_DNA"/>
</dbReference>